<feature type="non-terminal residue" evidence="5">
    <location>
        <position position="1"/>
    </location>
</feature>
<name>A0A0R0M5W9_9MICR</name>
<evidence type="ECO:0000256" key="1">
    <source>
        <dbReference type="ARBA" id="ARBA00001964"/>
    </source>
</evidence>
<evidence type="ECO:0000313" key="6">
    <source>
        <dbReference type="Proteomes" id="UP000051530"/>
    </source>
</evidence>
<dbReference type="GO" id="GO:0016491">
    <property type="term" value="F:oxidoreductase activity"/>
    <property type="evidence" value="ECO:0007669"/>
    <property type="project" value="UniProtKB-KW"/>
</dbReference>
<keyword evidence="3" id="KW-0786">Thiamine pyrophosphate</keyword>
<keyword evidence="6" id="KW-1185">Reference proteome</keyword>
<evidence type="ECO:0000313" key="5">
    <source>
        <dbReference type="EMBL" id="KRH94513.1"/>
    </source>
</evidence>
<dbReference type="Gene3D" id="3.40.50.920">
    <property type="match status" value="1"/>
</dbReference>
<dbReference type="PANTHER" id="PTHR43257:SF2">
    <property type="entry name" value="PYRUVATE DEHYDROGENASE E1 COMPONENT SUBUNIT BETA"/>
    <property type="match status" value="1"/>
</dbReference>
<dbReference type="FunFam" id="3.40.50.920:FF:000001">
    <property type="entry name" value="Pyruvate dehydrogenase E1 beta subunit"/>
    <property type="match status" value="1"/>
</dbReference>
<keyword evidence="5" id="KW-0670">Pyruvate</keyword>
<evidence type="ECO:0000256" key="2">
    <source>
        <dbReference type="ARBA" id="ARBA00023002"/>
    </source>
</evidence>
<dbReference type="EMBL" id="LGUB01000064">
    <property type="protein sequence ID" value="KRH94513.1"/>
    <property type="molecule type" value="Genomic_DNA"/>
</dbReference>
<organism evidence="5 6">
    <name type="scientific">Pseudoloma neurophilia</name>
    <dbReference type="NCBI Taxonomy" id="146866"/>
    <lineage>
        <taxon>Eukaryota</taxon>
        <taxon>Fungi</taxon>
        <taxon>Fungi incertae sedis</taxon>
        <taxon>Microsporidia</taxon>
        <taxon>Pseudoloma</taxon>
    </lineage>
</organism>
<dbReference type="VEuPathDB" id="MicrosporidiaDB:M153_2350009056"/>
<comment type="cofactor">
    <cofactor evidence="1">
        <name>thiamine diphosphate</name>
        <dbReference type="ChEBI" id="CHEBI:58937"/>
    </cofactor>
</comment>
<dbReference type="SUPFAM" id="SSF52922">
    <property type="entry name" value="TK C-terminal domain-like"/>
    <property type="match status" value="1"/>
</dbReference>
<reference evidence="5 6" key="1">
    <citation type="submission" date="2015-07" db="EMBL/GenBank/DDBJ databases">
        <title>The genome of Pseudoloma neurophilia, a relevant intracellular parasite of the zebrafish.</title>
        <authorList>
            <person name="Ndikumana S."/>
            <person name="Pelin A."/>
            <person name="Sanders J."/>
            <person name="Corradi N."/>
        </authorList>
    </citation>
    <scope>NUCLEOTIDE SEQUENCE [LARGE SCALE GENOMIC DNA]</scope>
    <source>
        <strain evidence="5 6">MK1</strain>
    </source>
</reference>
<feature type="domain" description="Transketolase C-terminal" evidence="4">
    <location>
        <begin position="44"/>
        <end position="165"/>
    </location>
</feature>
<protein>
    <submittedName>
        <fullName evidence="5">Pyruvate dehydrogenase E1, beta subunit</fullName>
    </submittedName>
</protein>
<evidence type="ECO:0000256" key="3">
    <source>
        <dbReference type="ARBA" id="ARBA00023052"/>
    </source>
</evidence>
<sequence length="176" mass="19931">LQRMSKKSTKDKNPVVFLESEVLYKVEFERDNTFDDPEYIQEFKAVVERDGTDLTLIGIGTTVGNCLEAANTLEKENISSEVINLISIRPIDYKTILKSVRKTKNVIIVENSWPCFSTSSEISANLNEKLFGELKRPVQRITAVDVPTPYAHNLETMTVPNTDQIVKAALEMYSKK</sequence>
<gene>
    <name evidence="5" type="ORF">M153_2350009056</name>
</gene>
<dbReference type="AlphaFoldDB" id="A0A0R0M5W9"/>
<dbReference type="OrthoDB" id="10266385at2759"/>
<keyword evidence="2" id="KW-0560">Oxidoreductase</keyword>
<dbReference type="Proteomes" id="UP000051530">
    <property type="component" value="Unassembled WGS sequence"/>
</dbReference>
<dbReference type="InterPro" id="IPR033248">
    <property type="entry name" value="Transketolase_C"/>
</dbReference>
<proteinExistence type="predicted"/>
<accession>A0A0R0M5W9</accession>
<dbReference type="Pfam" id="PF02780">
    <property type="entry name" value="Transketolase_C"/>
    <property type="match status" value="1"/>
</dbReference>
<dbReference type="PANTHER" id="PTHR43257">
    <property type="entry name" value="PYRUVATE DEHYDROGENASE E1 COMPONENT BETA SUBUNIT"/>
    <property type="match status" value="1"/>
</dbReference>
<evidence type="ECO:0000259" key="4">
    <source>
        <dbReference type="Pfam" id="PF02780"/>
    </source>
</evidence>
<comment type="caution">
    <text evidence="5">The sequence shown here is derived from an EMBL/GenBank/DDBJ whole genome shotgun (WGS) entry which is preliminary data.</text>
</comment>
<dbReference type="InterPro" id="IPR009014">
    <property type="entry name" value="Transketo_C/PFOR_II"/>
</dbReference>